<evidence type="ECO:0000313" key="1">
    <source>
        <dbReference type="EMBL" id="KAI7954916.1"/>
    </source>
</evidence>
<reference evidence="2" key="2">
    <citation type="journal article" date="2018" name="Mol. Plant Microbe Interact.">
        <title>Genome sequence resources for the wheat stripe rust pathogen (Puccinia striiformis f. sp. tritici) and the barley stripe rust pathogen (Puccinia striiformis f. sp. hordei).</title>
        <authorList>
            <person name="Xia C."/>
            <person name="Wang M."/>
            <person name="Yin C."/>
            <person name="Cornejo O.E."/>
            <person name="Hulbert S.H."/>
            <person name="Chen X."/>
        </authorList>
    </citation>
    <scope>NUCLEOTIDE SEQUENCE [LARGE SCALE GENOMIC DNA]</scope>
    <source>
        <strain evidence="2">93-210</strain>
    </source>
</reference>
<keyword evidence="2" id="KW-1185">Reference proteome</keyword>
<dbReference type="EMBL" id="CM045869">
    <property type="protein sequence ID" value="KAI7954916.1"/>
    <property type="molecule type" value="Genomic_DNA"/>
</dbReference>
<gene>
    <name evidence="1" type="ORF">MJO28_005316</name>
</gene>
<sequence>MDSLDNPLRVEGQALAADDRDRLTPDFQVKTVSTQLPPFNGKDGPEIWVIKVETILQGRNYSMDRWSNAYARRHTYERRSREPVVLHSKSKKQDT</sequence>
<reference evidence="2" key="1">
    <citation type="journal article" date="2018" name="BMC Genomics">
        <title>Genomic insights into host adaptation between the wheat stripe rust pathogen (Puccinia striiformis f. sp. tritici) and the barley stripe rust pathogen (Puccinia striiformis f. sp. hordei).</title>
        <authorList>
            <person name="Xia C."/>
            <person name="Wang M."/>
            <person name="Yin C."/>
            <person name="Cornejo O.E."/>
            <person name="Hulbert S.H."/>
            <person name="Chen X."/>
        </authorList>
    </citation>
    <scope>NUCLEOTIDE SEQUENCE [LARGE SCALE GENOMIC DNA]</scope>
    <source>
        <strain evidence="2">93-210</strain>
    </source>
</reference>
<comment type="caution">
    <text evidence="1">The sequence shown here is derived from an EMBL/GenBank/DDBJ whole genome shotgun (WGS) entry which is preliminary data.</text>
</comment>
<proteinExistence type="predicted"/>
<protein>
    <submittedName>
        <fullName evidence="1">Uncharacterized protein</fullName>
    </submittedName>
</protein>
<accession>A0ACC0EJY9</accession>
<evidence type="ECO:0000313" key="2">
    <source>
        <dbReference type="Proteomes" id="UP001060170"/>
    </source>
</evidence>
<reference evidence="1 2" key="3">
    <citation type="journal article" date="2022" name="Microbiol. Spectr.">
        <title>Folding features and dynamics of 3D genome architecture in plant fungal pathogens.</title>
        <authorList>
            <person name="Xia C."/>
        </authorList>
    </citation>
    <scope>NUCLEOTIDE SEQUENCE [LARGE SCALE GENOMIC DNA]</scope>
    <source>
        <strain evidence="1 2">93-210</strain>
    </source>
</reference>
<dbReference type="Proteomes" id="UP001060170">
    <property type="component" value="Chromosome 5"/>
</dbReference>
<name>A0ACC0EJY9_9BASI</name>
<organism evidence="1 2">
    <name type="scientific">Puccinia striiformis f. sp. tritici</name>
    <dbReference type="NCBI Taxonomy" id="168172"/>
    <lineage>
        <taxon>Eukaryota</taxon>
        <taxon>Fungi</taxon>
        <taxon>Dikarya</taxon>
        <taxon>Basidiomycota</taxon>
        <taxon>Pucciniomycotina</taxon>
        <taxon>Pucciniomycetes</taxon>
        <taxon>Pucciniales</taxon>
        <taxon>Pucciniaceae</taxon>
        <taxon>Puccinia</taxon>
    </lineage>
</organism>